<reference evidence="8" key="1">
    <citation type="submission" date="2019-02" db="EMBL/GenBank/DDBJ databases">
        <authorList>
            <person name="Gruber-Vodicka R. H."/>
            <person name="Seah K. B. B."/>
        </authorList>
    </citation>
    <scope>NUCLEOTIDE SEQUENCE</scope>
    <source>
        <strain evidence="8">BECK_S313</strain>
    </source>
</reference>
<dbReference type="PROSITE" id="PS51352">
    <property type="entry name" value="THIOREDOXIN_2"/>
    <property type="match status" value="1"/>
</dbReference>
<evidence type="ECO:0000256" key="2">
    <source>
        <dbReference type="ARBA" id="ARBA00022729"/>
    </source>
</evidence>
<protein>
    <submittedName>
        <fullName evidence="8">Thioredoxin</fullName>
    </submittedName>
</protein>
<organism evidence="8">
    <name type="scientific">Candidatus Kentrum sp. LPFa</name>
    <dbReference type="NCBI Taxonomy" id="2126335"/>
    <lineage>
        <taxon>Bacteria</taxon>
        <taxon>Pseudomonadati</taxon>
        <taxon>Pseudomonadota</taxon>
        <taxon>Gammaproteobacteria</taxon>
        <taxon>Candidatus Kentrum</taxon>
    </lineage>
</organism>
<keyword evidence="5" id="KW-0676">Redox-active center</keyword>
<comment type="similarity">
    <text evidence="1">Belongs to the thioredoxin family. DsbA subfamily.</text>
</comment>
<dbReference type="PANTHER" id="PTHR13887">
    <property type="entry name" value="GLUTATHIONE S-TRANSFERASE KAPPA"/>
    <property type="match status" value="1"/>
</dbReference>
<evidence type="ECO:0000256" key="5">
    <source>
        <dbReference type="ARBA" id="ARBA00023284"/>
    </source>
</evidence>
<evidence type="ECO:0000259" key="7">
    <source>
        <dbReference type="PROSITE" id="PS51352"/>
    </source>
</evidence>
<dbReference type="InterPro" id="IPR012336">
    <property type="entry name" value="Thioredoxin-like_fold"/>
</dbReference>
<feature type="region of interest" description="Disordered" evidence="6">
    <location>
        <begin position="46"/>
        <end position="68"/>
    </location>
</feature>
<dbReference type="PANTHER" id="PTHR13887:SF14">
    <property type="entry name" value="DISULFIDE BOND FORMATION PROTEIN D"/>
    <property type="match status" value="1"/>
</dbReference>
<name>A0A450WMY9_9GAMM</name>
<dbReference type="Pfam" id="PF13462">
    <property type="entry name" value="Thioredoxin_4"/>
    <property type="match status" value="1"/>
</dbReference>
<accession>A0A450WMY9</accession>
<evidence type="ECO:0000256" key="6">
    <source>
        <dbReference type="SAM" id="MobiDB-lite"/>
    </source>
</evidence>
<feature type="domain" description="Thioredoxin" evidence="7">
    <location>
        <begin position="247"/>
        <end position="449"/>
    </location>
</feature>
<keyword evidence="2" id="KW-0732">Signal</keyword>
<dbReference type="InterPro" id="IPR036249">
    <property type="entry name" value="Thioredoxin-like_sf"/>
</dbReference>
<proteinExistence type="inferred from homology"/>
<evidence type="ECO:0000256" key="4">
    <source>
        <dbReference type="ARBA" id="ARBA00023157"/>
    </source>
</evidence>
<dbReference type="InterPro" id="IPR013766">
    <property type="entry name" value="Thioredoxin_domain"/>
</dbReference>
<dbReference type="AlphaFoldDB" id="A0A450WMY9"/>
<dbReference type="GO" id="GO:0016491">
    <property type="term" value="F:oxidoreductase activity"/>
    <property type="evidence" value="ECO:0007669"/>
    <property type="project" value="UniProtKB-KW"/>
</dbReference>
<gene>
    <name evidence="8" type="ORF">BECKLPF1236B_GA0070989_113911</name>
</gene>
<dbReference type="Gene3D" id="3.40.30.10">
    <property type="entry name" value="Glutaredoxin"/>
    <property type="match status" value="1"/>
</dbReference>
<evidence type="ECO:0000256" key="3">
    <source>
        <dbReference type="ARBA" id="ARBA00023002"/>
    </source>
</evidence>
<evidence type="ECO:0000256" key="1">
    <source>
        <dbReference type="ARBA" id="ARBA00005791"/>
    </source>
</evidence>
<keyword evidence="3" id="KW-0560">Oxidoreductase</keyword>
<sequence length="493" mass="55634">MRGAYPPYAGCAGNDKNKSTGIFGSGYTELVRYLENLRQNDQEILNKGGWGPAKRAPSDRTLSAGGSLRSTPATHAFGNLFGSGYTELGKRIDMKRYNEQGNKQGNKRLRNIELRNILFISRASSQMRRVLPMPGSCLVDARRSFARAFGDMAFLSLLAACLITLSPREALAANRALFQLNGLDYLESELPPDLRSTLHQLENEYYELEDEYHRKLQQLIFDAVLFDNYLEEEAERLGKSKQEIKAERLSTPAPSEESVRAFYATIEKRIGKPYEDVRKDLADLLRAREIEKKRSALLATYREKNDFKVLLPRITPPVIKIHTEGFPAKGDPKAPVTIVEFADYQCPHCKTAAEAIKAIFDDFKDKVRVVYMDYPINRSGISTLVARGAACADAQGKFWPYHELAYQRQETLSKGSSIDLAKDTELDLKEFTGCFQSEEAREKVARARAEALRLGLRSTPSIFVNGKRLFIMEDFKKDLRAAVEKELASANMR</sequence>
<evidence type="ECO:0000313" key="8">
    <source>
        <dbReference type="EMBL" id="VFK18349.1"/>
    </source>
</evidence>
<dbReference type="EMBL" id="CAADFK010000139">
    <property type="protein sequence ID" value="VFK18349.1"/>
    <property type="molecule type" value="Genomic_DNA"/>
</dbReference>
<keyword evidence="4" id="KW-1015">Disulfide bond</keyword>
<dbReference type="SUPFAM" id="SSF52833">
    <property type="entry name" value="Thioredoxin-like"/>
    <property type="match status" value="1"/>
</dbReference>